<feature type="compositionally biased region" description="Polar residues" evidence="1">
    <location>
        <begin position="1"/>
        <end position="25"/>
    </location>
</feature>
<dbReference type="AlphaFoldDB" id="A0A8H3FFT2"/>
<dbReference type="OrthoDB" id="5420013at2759"/>
<keyword evidence="2" id="KW-0472">Membrane</keyword>
<keyword evidence="2" id="KW-0812">Transmembrane</keyword>
<feature type="region of interest" description="Disordered" evidence="1">
    <location>
        <begin position="1"/>
        <end position="32"/>
    </location>
</feature>
<protein>
    <submittedName>
        <fullName evidence="3">Uncharacterized protein</fullName>
    </submittedName>
</protein>
<sequence length="633" mass="70714">MANSPSHPITSLSATDTHLTATSPKPSKKVQVFDCHDDSNSERIDNLGRPQPASSSILPLGVPSQKKLLHITEILSVLASIVCLAAAIPVVSPSLGVAWKLGLKRQLQVIGFLLSIMNQCFRIVSPRLFLIMEATVGRSLLQNYDAILRNSALLSHTSSLWRMLLLFFIALPLGLSVGYKEFQQGLAAHELTNTGNYYGMTGPAGLEDSGQWTGLSLMVNATLPFMTGPINDSMAPDNTPMPIAFGFNGLLLSSTSAAFLDGPMPDYVFELQQSLNFGESYELSTTVHATLTTYNESVEAHRDDEQYWDYYNVSQMNDIWLWNDDYYLGILFNQTSAPTWNANQSWNFLGLFQYGGNGSIDTNFTRTALQFSTRRELCDARWKITFDSIKIVDGSCDHPPLPDESQNMYTQNSFAFDEFYLPTLLEFLQPFAFARNQSRWLVPTFTTMVAGMYWSRVTSLDGYQGWGSNKTVYNNSDPSSPQRADFYYPLNDTIVSFRPAMNPTWTLYGLLACQPILVILIVAACLIMNHAPVGNGFGMVAILAGARAESLRLLEGASFSGNLKRPLRMRILVHDTNSTGEIEPLRNEYVFNSQERNQLLSRHGQTPETPLGYARKRKTFSMNSPRHNQYEMI</sequence>
<evidence type="ECO:0000313" key="3">
    <source>
        <dbReference type="EMBL" id="CAF9923703.1"/>
    </source>
</evidence>
<proteinExistence type="predicted"/>
<comment type="caution">
    <text evidence="3">The sequence shown here is derived from an EMBL/GenBank/DDBJ whole genome shotgun (WGS) entry which is preliminary data.</text>
</comment>
<dbReference type="Proteomes" id="UP000664534">
    <property type="component" value="Unassembled WGS sequence"/>
</dbReference>
<feature type="transmembrane region" description="Helical" evidence="2">
    <location>
        <begin position="159"/>
        <end position="179"/>
    </location>
</feature>
<dbReference type="EMBL" id="CAJPDT010000034">
    <property type="protein sequence ID" value="CAF9923703.1"/>
    <property type="molecule type" value="Genomic_DNA"/>
</dbReference>
<feature type="transmembrane region" description="Helical" evidence="2">
    <location>
        <begin position="107"/>
        <end position="124"/>
    </location>
</feature>
<accession>A0A8H3FFT2</accession>
<evidence type="ECO:0000256" key="1">
    <source>
        <dbReference type="SAM" id="MobiDB-lite"/>
    </source>
</evidence>
<gene>
    <name evidence="3" type="ORF">IMSHALPRED_005996</name>
</gene>
<name>A0A8H3FFT2_9LECA</name>
<feature type="transmembrane region" description="Helical" evidence="2">
    <location>
        <begin position="74"/>
        <end position="95"/>
    </location>
</feature>
<reference evidence="3" key="1">
    <citation type="submission" date="2021-03" db="EMBL/GenBank/DDBJ databases">
        <authorList>
            <person name="Tagirdzhanova G."/>
        </authorList>
    </citation>
    <scope>NUCLEOTIDE SEQUENCE</scope>
</reference>
<feature type="transmembrane region" description="Helical" evidence="2">
    <location>
        <begin position="505"/>
        <end position="527"/>
    </location>
</feature>
<evidence type="ECO:0000256" key="2">
    <source>
        <dbReference type="SAM" id="Phobius"/>
    </source>
</evidence>
<keyword evidence="2" id="KW-1133">Transmembrane helix</keyword>
<keyword evidence="4" id="KW-1185">Reference proteome</keyword>
<organism evidence="3 4">
    <name type="scientific">Imshaugia aleurites</name>
    <dbReference type="NCBI Taxonomy" id="172621"/>
    <lineage>
        <taxon>Eukaryota</taxon>
        <taxon>Fungi</taxon>
        <taxon>Dikarya</taxon>
        <taxon>Ascomycota</taxon>
        <taxon>Pezizomycotina</taxon>
        <taxon>Lecanoromycetes</taxon>
        <taxon>OSLEUM clade</taxon>
        <taxon>Lecanoromycetidae</taxon>
        <taxon>Lecanorales</taxon>
        <taxon>Lecanorineae</taxon>
        <taxon>Parmeliaceae</taxon>
        <taxon>Imshaugia</taxon>
    </lineage>
</organism>
<evidence type="ECO:0000313" key="4">
    <source>
        <dbReference type="Proteomes" id="UP000664534"/>
    </source>
</evidence>